<evidence type="ECO:0000256" key="1">
    <source>
        <dbReference type="SAM" id="MobiDB-lite"/>
    </source>
</evidence>
<reference evidence="2" key="1">
    <citation type="submission" date="2019-04" db="EMBL/GenBank/DDBJ databases">
        <title>Friends and foes A comparative genomics study of 23 Aspergillus species from section Flavi.</title>
        <authorList>
            <consortium name="DOE Joint Genome Institute"/>
            <person name="Kjaerbolling I."/>
            <person name="Vesth T."/>
            <person name="Frisvad J.C."/>
            <person name="Nybo J.L."/>
            <person name="Theobald S."/>
            <person name="Kildgaard S."/>
            <person name="Isbrandt T."/>
            <person name="Kuo A."/>
            <person name="Sato A."/>
            <person name="Lyhne E.K."/>
            <person name="Kogle M.E."/>
            <person name="Wiebenga A."/>
            <person name="Kun R.S."/>
            <person name="Lubbers R.J."/>
            <person name="Makela M.R."/>
            <person name="Barry K."/>
            <person name="Chovatia M."/>
            <person name="Clum A."/>
            <person name="Daum C."/>
            <person name="Haridas S."/>
            <person name="He G."/>
            <person name="LaButti K."/>
            <person name="Lipzen A."/>
            <person name="Mondo S."/>
            <person name="Riley R."/>
            <person name="Salamov A."/>
            <person name="Simmons B.A."/>
            <person name="Magnuson J.K."/>
            <person name="Henrissat B."/>
            <person name="Mortensen U.H."/>
            <person name="Larsen T.O."/>
            <person name="Devries R.P."/>
            <person name="Grigoriev I.V."/>
            <person name="Machida M."/>
            <person name="Baker S.E."/>
            <person name="Andersen M.R."/>
        </authorList>
    </citation>
    <scope>NUCLEOTIDE SEQUENCE [LARGE SCALE GENOMIC DNA]</scope>
    <source>
        <strain evidence="2">CBS 121.62</strain>
    </source>
</reference>
<protein>
    <submittedName>
        <fullName evidence="2">Uncharacterized protein</fullName>
    </submittedName>
</protein>
<name>A0A5N6HD38_ASPFL</name>
<gene>
    <name evidence="2" type="ORF">BDV35DRAFT_338181</name>
</gene>
<dbReference type="EMBL" id="ML734558">
    <property type="protein sequence ID" value="KAB8251694.1"/>
    <property type="molecule type" value="Genomic_DNA"/>
</dbReference>
<evidence type="ECO:0000313" key="2">
    <source>
        <dbReference type="EMBL" id="KAB8251694.1"/>
    </source>
</evidence>
<dbReference type="Proteomes" id="UP000325434">
    <property type="component" value="Unassembled WGS sequence"/>
</dbReference>
<accession>A0A5N6HD38</accession>
<sequence>MKAPSQLSEYWCWVPECPPKSAVATSTSQLRTINTGPKPTTKTNTRYPDSKTSSPSRSTKASSP</sequence>
<feature type="region of interest" description="Disordered" evidence="1">
    <location>
        <begin position="21"/>
        <end position="64"/>
    </location>
</feature>
<feature type="compositionally biased region" description="Low complexity" evidence="1">
    <location>
        <begin position="32"/>
        <end position="64"/>
    </location>
</feature>
<organism evidence="2">
    <name type="scientific">Aspergillus flavus</name>
    <dbReference type="NCBI Taxonomy" id="5059"/>
    <lineage>
        <taxon>Eukaryota</taxon>
        <taxon>Fungi</taxon>
        <taxon>Dikarya</taxon>
        <taxon>Ascomycota</taxon>
        <taxon>Pezizomycotina</taxon>
        <taxon>Eurotiomycetes</taxon>
        <taxon>Eurotiomycetidae</taxon>
        <taxon>Eurotiales</taxon>
        <taxon>Aspergillaceae</taxon>
        <taxon>Aspergillus</taxon>
        <taxon>Aspergillus subgen. Circumdati</taxon>
    </lineage>
</organism>
<proteinExistence type="predicted"/>
<dbReference type="AlphaFoldDB" id="A0A5N6HD38"/>